<dbReference type="PANTHER" id="PTHR13369:SF3">
    <property type="entry name" value="METHYLTRANSFERASE DOMAIN-CONTAINING PROTEIN"/>
    <property type="match status" value="1"/>
</dbReference>
<dbReference type="RefSeq" id="WP_146504410.1">
    <property type="nucleotide sequence ID" value="NZ_SJPG01000001.1"/>
</dbReference>
<evidence type="ECO:0000313" key="3">
    <source>
        <dbReference type="Proteomes" id="UP000316095"/>
    </source>
</evidence>
<sequence length="398" mass="45456">MIFAELWSLLTENFDAGNLVSIALSGPVSKDNQKFERVTLRPISLRDEIVIQWTKQDRAKQQTHENSGWPETGRQLEAMLEATFLNALVRLTSEDLQIRVQNDGSLKMQRHRSAKVVAKKPLSHDAKKQYLFSEGEPIPFLVELGVMTPNGRVHRSMQRKFRQINRFAEFIADLQQKLPRDRPVRIVDYGCGKSYLTFAIRELLVNHFQLAVQIQAFDSQSGVIETCENTRRKLGINDMKFEVASIQDARIEAPIDLAIWLHACDIATDDALARSLELGAEIIMAVPCCQHELHHQLESEALSPILKHGILRERLASLTTDALRAQFLEIHGYRTQVIEFIELEHTAKNLLIRAFKSEITSAQQEEAVNAFQELKMSLGVKSFQLETICRNFDWSKVK</sequence>
<feature type="domain" description="Methyltransferase" evidence="1">
    <location>
        <begin position="159"/>
        <end position="295"/>
    </location>
</feature>
<dbReference type="GO" id="GO:0005737">
    <property type="term" value="C:cytoplasm"/>
    <property type="evidence" value="ECO:0007669"/>
    <property type="project" value="TreeGrafter"/>
</dbReference>
<name>A0A5C5XHK1_9PLAN</name>
<reference evidence="2 3" key="1">
    <citation type="submission" date="2019-02" db="EMBL/GenBank/DDBJ databases">
        <title>Deep-cultivation of Planctomycetes and their phenomic and genomic characterization uncovers novel biology.</title>
        <authorList>
            <person name="Wiegand S."/>
            <person name="Jogler M."/>
            <person name="Boedeker C."/>
            <person name="Pinto D."/>
            <person name="Vollmers J."/>
            <person name="Rivas-Marin E."/>
            <person name="Kohn T."/>
            <person name="Peeters S.H."/>
            <person name="Heuer A."/>
            <person name="Rast P."/>
            <person name="Oberbeckmann S."/>
            <person name="Bunk B."/>
            <person name="Jeske O."/>
            <person name="Meyerdierks A."/>
            <person name="Storesund J.E."/>
            <person name="Kallscheuer N."/>
            <person name="Luecker S."/>
            <person name="Lage O.M."/>
            <person name="Pohl T."/>
            <person name="Merkel B.J."/>
            <person name="Hornburger P."/>
            <person name="Mueller R.-W."/>
            <person name="Bruemmer F."/>
            <person name="Labrenz M."/>
            <person name="Spormann A.M."/>
            <person name="Op Den Camp H."/>
            <person name="Overmann J."/>
            <person name="Amann R."/>
            <person name="Jetten M.S.M."/>
            <person name="Mascher T."/>
            <person name="Medema M.H."/>
            <person name="Devos D.P."/>
            <person name="Kaster A.-K."/>
            <person name="Ovreas L."/>
            <person name="Rohde M."/>
            <person name="Galperin M.Y."/>
            <person name="Jogler C."/>
        </authorList>
    </citation>
    <scope>NUCLEOTIDE SEQUENCE [LARGE SCALE GENOMIC DNA]</scope>
    <source>
        <strain evidence="2 3">Pan54</strain>
    </source>
</reference>
<keyword evidence="3" id="KW-1185">Reference proteome</keyword>
<dbReference type="PANTHER" id="PTHR13369">
    <property type="match status" value="1"/>
</dbReference>
<evidence type="ECO:0000313" key="2">
    <source>
        <dbReference type="EMBL" id="TWT62567.1"/>
    </source>
</evidence>
<dbReference type="AlphaFoldDB" id="A0A5C5XHK1"/>
<dbReference type="Gene3D" id="3.40.50.150">
    <property type="entry name" value="Vaccinia Virus protein VP39"/>
    <property type="match status" value="1"/>
</dbReference>
<accession>A0A5C5XHK1</accession>
<protein>
    <recommendedName>
        <fullName evidence="1">Methyltransferase domain-containing protein</fullName>
    </recommendedName>
</protein>
<dbReference type="InterPro" id="IPR029063">
    <property type="entry name" value="SAM-dependent_MTases_sf"/>
</dbReference>
<evidence type="ECO:0000259" key="1">
    <source>
        <dbReference type="Pfam" id="PF13679"/>
    </source>
</evidence>
<dbReference type="SUPFAM" id="SSF53335">
    <property type="entry name" value="S-adenosyl-L-methionine-dependent methyltransferases"/>
    <property type="match status" value="1"/>
</dbReference>
<dbReference type="OrthoDB" id="5502211at2"/>
<dbReference type="Proteomes" id="UP000316095">
    <property type="component" value="Unassembled WGS sequence"/>
</dbReference>
<dbReference type="Pfam" id="PF13679">
    <property type="entry name" value="Methyltransf_32"/>
    <property type="match status" value="1"/>
</dbReference>
<organism evidence="2 3">
    <name type="scientific">Rubinisphaera italica</name>
    <dbReference type="NCBI Taxonomy" id="2527969"/>
    <lineage>
        <taxon>Bacteria</taxon>
        <taxon>Pseudomonadati</taxon>
        <taxon>Planctomycetota</taxon>
        <taxon>Planctomycetia</taxon>
        <taxon>Planctomycetales</taxon>
        <taxon>Planctomycetaceae</taxon>
        <taxon>Rubinisphaera</taxon>
    </lineage>
</organism>
<dbReference type="InterPro" id="IPR025714">
    <property type="entry name" value="Methyltranfer_dom"/>
</dbReference>
<dbReference type="EMBL" id="SJPG01000001">
    <property type="protein sequence ID" value="TWT62567.1"/>
    <property type="molecule type" value="Genomic_DNA"/>
</dbReference>
<proteinExistence type="predicted"/>
<comment type="caution">
    <text evidence="2">The sequence shown here is derived from an EMBL/GenBank/DDBJ whole genome shotgun (WGS) entry which is preliminary data.</text>
</comment>
<gene>
    <name evidence="2" type="ORF">Pan54_33100</name>
</gene>